<evidence type="ECO:0000313" key="2">
    <source>
        <dbReference type="Proteomes" id="UP000701853"/>
    </source>
</evidence>
<accession>A0A8J5XZM0</accession>
<name>A0A8J5XZM0_9ROSI</name>
<organism evidence="1 2">
    <name type="scientific">Gossypium anomalum</name>
    <dbReference type="NCBI Taxonomy" id="47600"/>
    <lineage>
        <taxon>Eukaryota</taxon>
        <taxon>Viridiplantae</taxon>
        <taxon>Streptophyta</taxon>
        <taxon>Embryophyta</taxon>
        <taxon>Tracheophyta</taxon>
        <taxon>Spermatophyta</taxon>
        <taxon>Magnoliopsida</taxon>
        <taxon>eudicotyledons</taxon>
        <taxon>Gunneridae</taxon>
        <taxon>Pentapetalae</taxon>
        <taxon>rosids</taxon>
        <taxon>malvids</taxon>
        <taxon>Malvales</taxon>
        <taxon>Malvaceae</taxon>
        <taxon>Malvoideae</taxon>
        <taxon>Gossypium</taxon>
    </lineage>
</organism>
<dbReference type="AlphaFoldDB" id="A0A8J5XZM0"/>
<proteinExistence type="predicted"/>
<protein>
    <submittedName>
        <fullName evidence="1">Uncharacterized protein</fullName>
    </submittedName>
</protein>
<reference evidence="1 2" key="1">
    <citation type="journal article" date="2021" name="bioRxiv">
        <title>The Gossypium anomalum genome as a resource for cotton improvement and evolutionary analysis of hybrid incompatibility.</title>
        <authorList>
            <person name="Grover C.E."/>
            <person name="Yuan D."/>
            <person name="Arick M.A."/>
            <person name="Miller E.R."/>
            <person name="Hu G."/>
            <person name="Peterson D.G."/>
            <person name="Wendel J.F."/>
            <person name="Udall J.A."/>
        </authorList>
    </citation>
    <scope>NUCLEOTIDE SEQUENCE [LARGE SCALE GENOMIC DNA]</scope>
    <source>
        <strain evidence="1">JFW-Udall</strain>
        <tissue evidence="1">Leaf</tissue>
    </source>
</reference>
<evidence type="ECO:0000313" key="1">
    <source>
        <dbReference type="EMBL" id="KAG8474118.1"/>
    </source>
</evidence>
<gene>
    <name evidence="1" type="ORF">CXB51_033735</name>
</gene>
<sequence>MDSFCDSNGEGDNLPGNPSTKKVCFKYSESNPDVEMVVDLTSAPTLSWKDLVLGKGPIESKGMNEVGFANGEFSLLEGDVKKSVVNGIPVIELSDRVHKLLVKDMSTSVVLKLLGRNIDFAALQNKVYGLWRLSQPFQLMDIENGYFLAKRILILVLFWPGLDFQGSLAISTKRRFYENLGERLGSSNIEYESLPVVCFLCGRYGHCLHGLIAVDSPRKTIPMTRTSHAVTGTTTGTGEFGPWMLVEKKTRHNPCEDRKIGKSKVGRNFRD</sequence>
<dbReference type="OrthoDB" id="980885at2759"/>
<keyword evidence="2" id="KW-1185">Reference proteome</keyword>
<dbReference type="Proteomes" id="UP000701853">
    <property type="component" value="Chromosome 12"/>
</dbReference>
<dbReference type="EMBL" id="JAHUZN010000012">
    <property type="protein sequence ID" value="KAG8474118.1"/>
    <property type="molecule type" value="Genomic_DNA"/>
</dbReference>
<comment type="caution">
    <text evidence="1">The sequence shown here is derived from an EMBL/GenBank/DDBJ whole genome shotgun (WGS) entry which is preliminary data.</text>
</comment>